<sequence length="644" mass="72623">MSPYADPRRRLAASLSRRLRPRPPLSVSDWADQERRLSQKGSAKPGRWRTASNPPLREPLDCLSLRSPVRDIVLMFPIQFGKTEVAVNTLGYCMDYHPGPVMVALPSEVSFNKWIDQKLQPTIEATPAMQRALSTLNSREAANRREFKDFDGGQLYIEHAGSPSRLKSTSVRTLIVDELDEFAACLQGGDDPVKMLDGRTSAFPVSYQRLYISTPQLRGVSRIEALWDKSDQRRYQVPCPHCAARQPLEWSGLHWLAQEGQVQRVWYVCRDCGAHIDEAHKTAMIAAGAWVAAKPEASLRGYHINGLYYQLGLGPRWQALAQEWLDAQNDPAKLKTFVNDRLAETWEDPAMRAVQQAMLADRALPYPLRQAPAEVRAVTSGVDTQDDRLAVQIVGWGEALRSWVLDYVELPGDPAEATVWDALTELLNRPIPHALGGELRVEATAIDAGGHRTEAVKHYVRQRRIRRPLVIFGAVPNNAPVLSKPKPQDVTWAGRTDKRGVMIQHVGTVAIKHQLYAWLGADARREPEQRLVHFSDQLPPEYYRGLTAETYDPVRNRFTLRRGRRNEALDTWVYAYAATHHPELRLHRYSAADWARLAQPLRRLGQTESPPAATPAPATPVAHPPRRPKRPSSPFAADDWINRL</sequence>
<dbReference type="Pfam" id="PF05876">
    <property type="entry name" value="GpA_ATPase"/>
    <property type="match status" value="1"/>
</dbReference>
<dbReference type="HAMAP" id="MF_04144">
    <property type="entry name" value="TERL_LAMBDA"/>
    <property type="match status" value="1"/>
</dbReference>
<dbReference type="Pfam" id="PF20454">
    <property type="entry name" value="GpA_nuclease"/>
    <property type="match status" value="1"/>
</dbReference>
<dbReference type="EMBL" id="JARRAF010000008">
    <property type="protein sequence ID" value="MDK2124160.1"/>
    <property type="molecule type" value="Genomic_DNA"/>
</dbReference>
<proteinExistence type="inferred from homology"/>
<feature type="domain" description="Phage terminase large subunit GpA ATPase" evidence="2">
    <location>
        <begin position="42"/>
        <end position="290"/>
    </location>
</feature>
<keyword evidence="5" id="KW-1185">Reference proteome</keyword>
<comment type="caution">
    <text evidence="4">The sequence shown here is derived from an EMBL/GenBank/DDBJ whole genome shotgun (WGS) entry which is preliminary data.</text>
</comment>
<name>A0ABT7DVS0_9NEIS</name>
<dbReference type="InterPro" id="IPR046454">
    <property type="entry name" value="GpA_endonuclease"/>
</dbReference>
<protein>
    <submittedName>
        <fullName evidence="4">Phage terminase large subunit family protein</fullName>
    </submittedName>
</protein>
<evidence type="ECO:0000259" key="2">
    <source>
        <dbReference type="Pfam" id="PF05876"/>
    </source>
</evidence>
<evidence type="ECO:0000313" key="4">
    <source>
        <dbReference type="EMBL" id="MDK2124160.1"/>
    </source>
</evidence>
<accession>A0ABT7DVS0</accession>
<gene>
    <name evidence="4" type="ORF">PZA18_08880</name>
</gene>
<feature type="region of interest" description="Disordered" evidence="1">
    <location>
        <begin position="606"/>
        <end position="644"/>
    </location>
</feature>
<dbReference type="RefSeq" id="WP_284100470.1">
    <property type="nucleotide sequence ID" value="NZ_JARRAF010000008.1"/>
</dbReference>
<organism evidence="4 5">
    <name type="scientific">Parachitinimonas caeni</name>
    <dbReference type="NCBI Taxonomy" id="3031301"/>
    <lineage>
        <taxon>Bacteria</taxon>
        <taxon>Pseudomonadati</taxon>
        <taxon>Pseudomonadota</taxon>
        <taxon>Betaproteobacteria</taxon>
        <taxon>Neisseriales</taxon>
        <taxon>Chitinibacteraceae</taxon>
        <taxon>Parachitinimonas</taxon>
    </lineage>
</organism>
<dbReference type="InterPro" id="IPR046453">
    <property type="entry name" value="GpA_ATPase"/>
</dbReference>
<dbReference type="Proteomes" id="UP001172778">
    <property type="component" value="Unassembled WGS sequence"/>
</dbReference>
<dbReference type="InterPro" id="IPR008866">
    <property type="entry name" value="Phage_lambda_GpA-like"/>
</dbReference>
<evidence type="ECO:0000313" key="5">
    <source>
        <dbReference type="Proteomes" id="UP001172778"/>
    </source>
</evidence>
<reference evidence="4" key="1">
    <citation type="submission" date="2023-03" db="EMBL/GenBank/DDBJ databases">
        <title>Chitinimonas shenzhenensis gen. nov., sp. nov., a novel member of family Burkholderiaceae isolated from activated sludge collected in Shen Zhen, China.</title>
        <authorList>
            <person name="Wang X."/>
        </authorList>
    </citation>
    <scope>NUCLEOTIDE SEQUENCE</scope>
    <source>
        <strain evidence="4">DQS-5</strain>
    </source>
</reference>
<feature type="domain" description="Terminase large subunit GpA endonuclease" evidence="3">
    <location>
        <begin position="300"/>
        <end position="585"/>
    </location>
</feature>
<evidence type="ECO:0000256" key="1">
    <source>
        <dbReference type="SAM" id="MobiDB-lite"/>
    </source>
</evidence>
<feature type="region of interest" description="Disordered" evidence="1">
    <location>
        <begin position="1"/>
        <end position="53"/>
    </location>
</feature>
<evidence type="ECO:0000259" key="3">
    <source>
        <dbReference type="Pfam" id="PF20454"/>
    </source>
</evidence>